<evidence type="ECO:0000313" key="2">
    <source>
        <dbReference type="EMBL" id="KAG7195839.1"/>
    </source>
</evidence>
<keyword evidence="3" id="KW-1185">Reference proteome</keyword>
<comment type="similarity">
    <text evidence="1">Belongs to the CDC123 family.</text>
</comment>
<dbReference type="PANTHER" id="PTHR15323:SF6">
    <property type="entry name" value="CELL DIVISION CYCLE PROTEIN 123 HOMOLOG"/>
    <property type="match status" value="1"/>
</dbReference>
<comment type="caution">
    <text evidence="2">The sequence shown here is derived from an EMBL/GenBank/DDBJ whole genome shotgun (WGS) entry which is preliminary data.</text>
</comment>
<protein>
    <recommendedName>
        <fullName evidence="4">Cell division cycle protein 123</fullName>
    </recommendedName>
</protein>
<evidence type="ECO:0000256" key="1">
    <source>
        <dbReference type="ARBA" id="ARBA00011047"/>
    </source>
</evidence>
<reference evidence="2" key="1">
    <citation type="submission" date="2021-03" db="EMBL/GenBank/DDBJ databases">
        <authorList>
            <person name="Palmer J.M."/>
        </authorList>
    </citation>
    <scope>NUCLEOTIDE SEQUENCE</scope>
    <source>
        <strain evidence="2">ARV_011</strain>
    </source>
</reference>
<dbReference type="RefSeq" id="XP_043051384.1">
    <property type="nucleotide sequence ID" value="XM_043192996.1"/>
</dbReference>
<dbReference type="Pfam" id="PF07065">
    <property type="entry name" value="D123"/>
    <property type="match status" value="1"/>
</dbReference>
<dbReference type="GO" id="GO:0005737">
    <property type="term" value="C:cytoplasm"/>
    <property type="evidence" value="ECO:0007669"/>
    <property type="project" value="TreeGrafter"/>
</dbReference>
<name>A0A9P7VDG3_9ASCO</name>
<sequence length="336" mass="38762">MTADFNPDIKVSRQHAINCSYSSWSRHFPKENLIEAKVLSPIPSEFLGYLTADGIRLEDNPYEYIINNSDNDYSDWEDEQQNNDSNNNQISQIHSFQEFHESVKSTILALDNSVVPKLNWSAPKDAKWMLINNSLECRDTNDIYLLLKSSDHIVDDIDNAFDGISEETDSFPFELVLKKFVDVNPALEFRVFIKDSNIVGISSRDMNHYPYLALELPTVRSTIELFFNQYGRSFSESSYILDLYIPKPYTKVTIIDVNPFSPKAESYLYTWDELLSPLPQDEFEFRIVPENNTGSFATKEFSESQVPFDVVDAAVDTSSMVQLMREWRALQEKDES</sequence>
<dbReference type="GeneID" id="66115598"/>
<evidence type="ECO:0000313" key="3">
    <source>
        <dbReference type="Proteomes" id="UP000790833"/>
    </source>
</evidence>
<evidence type="ECO:0008006" key="4">
    <source>
        <dbReference type="Google" id="ProtNLM"/>
    </source>
</evidence>
<gene>
    <name evidence="2" type="ORF">KQ657_002224</name>
</gene>
<dbReference type="AlphaFoldDB" id="A0A9P7VDG3"/>
<accession>A0A9P7VDG3</accession>
<dbReference type="OrthoDB" id="360540at2759"/>
<dbReference type="Proteomes" id="UP000790833">
    <property type="component" value="Unassembled WGS sequence"/>
</dbReference>
<dbReference type="InterPro" id="IPR009772">
    <property type="entry name" value="CDC123"/>
</dbReference>
<dbReference type="EMBL" id="JAHMUF010000002">
    <property type="protein sequence ID" value="KAG7195839.1"/>
    <property type="molecule type" value="Genomic_DNA"/>
</dbReference>
<dbReference type="PANTHER" id="PTHR15323">
    <property type="entry name" value="D123 PROTEIN"/>
    <property type="match status" value="1"/>
</dbReference>
<proteinExistence type="inferred from homology"/>
<organism evidence="2 3">
    <name type="scientific">Scheffersomyces spartinae</name>
    <dbReference type="NCBI Taxonomy" id="45513"/>
    <lineage>
        <taxon>Eukaryota</taxon>
        <taxon>Fungi</taxon>
        <taxon>Dikarya</taxon>
        <taxon>Ascomycota</taxon>
        <taxon>Saccharomycotina</taxon>
        <taxon>Pichiomycetes</taxon>
        <taxon>Debaryomycetaceae</taxon>
        <taxon>Scheffersomyces</taxon>
    </lineage>
</organism>